<feature type="domain" description="FAS1" evidence="2">
    <location>
        <begin position="43"/>
        <end position="190"/>
    </location>
</feature>
<accession>A0A2P6V113</accession>
<reference evidence="3 4" key="1">
    <citation type="journal article" date="2018" name="Plant J.">
        <title>Genome sequences of Chlorella sorokiniana UTEX 1602 and Micractinium conductrix SAG 241.80: implications to maltose excretion by a green alga.</title>
        <authorList>
            <person name="Arriola M.B."/>
            <person name="Velmurugan N."/>
            <person name="Zhang Y."/>
            <person name="Plunkett M.H."/>
            <person name="Hondzo H."/>
            <person name="Barney B.M."/>
        </authorList>
    </citation>
    <scope>NUCLEOTIDE SEQUENCE [LARGE SCALE GENOMIC DNA]</scope>
    <source>
        <strain evidence="3 4">SAG 241.80</strain>
    </source>
</reference>
<dbReference type="EMBL" id="LHPF02000048">
    <property type="protein sequence ID" value="PSC67778.1"/>
    <property type="molecule type" value="Genomic_DNA"/>
</dbReference>
<evidence type="ECO:0000259" key="2">
    <source>
        <dbReference type="Pfam" id="PF02469"/>
    </source>
</evidence>
<dbReference type="Proteomes" id="UP000239649">
    <property type="component" value="Unassembled WGS sequence"/>
</dbReference>
<feature type="chain" id="PRO_5015176773" evidence="1">
    <location>
        <begin position="21"/>
        <end position="196"/>
    </location>
</feature>
<comment type="caution">
    <text evidence="3">The sequence shown here is derived from an EMBL/GenBank/DDBJ whole genome shotgun (WGS) entry which is preliminary data.</text>
</comment>
<dbReference type="Pfam" id="PF02469">
    <property type="entry name" value="Fasciclin"/>
    <property type="match status" value="1"/>
</dbReference>
<feature type="signal peptide" evidence="1">
    <location>
        <begin position="1"/>
        <end position="20"/>
    </location>
</feature>
<organism evidence="3 4">
    <name type="scientific">Micractinium conductrix</name>
    <dbReference type="NCBI Taxonomy" id="554055"/>
    <lineage>
        <taxon>Eukaryota</taxon>
        <taxon>Viridiplantae</taxon>
        <taxon>Chlorophyta</taxon>
        <taxon>core chlorophytes</taxon>
        <taxon>Trebouxiophyceae</taxon>
        <taxon>Chlorellales</taxon>
        <taxon>Chlorellaceae</taxon>
        <taxon>Chlorella clade</taxon>
        <taxon>Micractinium</taxon>
    </lineage>
</organism>
<dbReference type="InterPro" id="IPR000782">
    <property type="entry name" value="FAS1_domain"/>
</dbReference>
<evidence type="ECO:0000256" key="1">
    <source>
        <dbReference type="SAM" id="SignalP"/>
    </source>
</evidence>
<keyword evidence="4" id="KW-1185">Reference proteome</keyword>
<dbReference type="AlphaFoldDB" id="A0A2P6V113"/>
<dbReference type="InterPro" id="IPR036378">
    <property type="entry name" value="FAS1_dom_sf"/>
</dbReference>
<proteinExistence type="predicted"/>
<evidence type="ECO:0000313" key="4">
    <source>
        <dbReference type="Proteomes" id="UP000239649"/>
    </source>
</evidence>
<dbReference type="Gene3D" id="2.30.180.10">
    <property type="entry name" value="FAS1 domain"/>
    <property type="match status" value="1"/>
</dbReference>
<sequence length="196" mass="21712">MARGIVLLLLAGALIPGLAAVALASAAKPPPPANFYDAVVKHKLTKLQEVIDGAGMKAYFSNPNLKATMMAPNNAAFDWLFADCKVDKLKEADTPPACSMKQLLCLPKKQLRDILVYLLVEGNIKVQPNKDIWLTNGKFTRWPTLQGDIVRLRQVKKDFEVHGTGRDAKVRFTRNIIVGKGLFNIVDNFITSWPKK</sequence>
<evidence type="ECO:0000313" key="3">
    <source>
        <dbReference type="EMBL" id="PSC67778.1"/>
    </source>
</evidence>
<gene>
    <name evidence="3" type="ORF">C2E20_8583</name>
</gene>
<protein>
    <submittedName>
        <fullName evidence="3">Phage head morphogenesis isoform B</fullName>
    </submittedName>
</protein>
<dbReference type="SUPFAM" id="SSF82153">
    <property type="entry name" value="FAS1 domain"/>
    <property type="match status" value="1"/>
</dbReference>
<keyword evidence="1" id="KW-0732">Signal</keyword>
<name>A0A2P6V113_9CHLO</name>